<keyword evidence="13" id="KW-1185">Reference proteome</keyword>
<evidence type="ECO:0000256" key="3">
    <source>
        <dbReference type="ARBA" id="ARBA00004922"/>
    </source>
</evidence>
<keyword evidence="10 11" id="KW-0472">Membrane</keyword>
<evidence type="ECO:0000256" key="10">
    <source>
        <dbReference type="ARBA" id="ARBA00023136"/>
    </source>
</evidence>
<dbReference type="Proteomes" id="UP001206925">
    <property type="component" value="Unassembled WGS sequence"/>
</dbReference>
<organism evidence="12 13">
    <name type="scientific">Ambrosia artemisiifolia</name>
    <name type="common">Common ragweed</name>
    <dbReference type="NCBI Taxonomy" id="4212"/>
    <lineage>
        <taxon>Eukaryota</taxon>
        <taxon>Viridiplantae</taxon>
        <taxon>Streptophyta</taxon>
        <taxon>Embryophyta</taxon>
        <taxon>Tracheophyta</taxon>
        <taxon>Spermatophyta</taxon>
        <taxon>Magnoliopsida</taxon>
        <taxon>eudicotyledons</taxon>
        <taxon>Gunneridae</taxon>
        <taxon>Pentapetalae</taxon>
        <taxon>asterids</taxon>
        <taxon>campanulids</taxon>
        <taxon>Asterales</taxon>
        <taxon>Asteraceae</taxon>
        <taxon>Asteroideae</taxon>
        <taxon>Heliantheae alliance</taxon>
        <taxon>Heliantheae</taxon>
        <taxon>Ambrosia</taxon>
    </lineage>
</organism>
<keyword evidence="8 11" id="KW-0256">Endoplasmic reticulum</keyword>
<evidence type="ECO:0000256" key="11">
    <source>
        <dbReference type="RuleBase" id="RU361136"/>
    </source>
</evidence>
<comment type="subcellular location">
    <subcellularLocation>
        <location evidence="2 11">Endoplasmic reticulum membrane</location>
        <topology evidence="2 11">Multi-pass membrane protein</topology>
    </subcellularLocation>
</comment>
<dbReference type="InterPro" id="IPR003038">
    <property type="entry name" value="DAD/Ost2"/>
</dbReference>
<comment type="similarity">
    <text evidence="4 11">Belongs to the DAD/OST2 family.</text>
</comment>
<keyword evidence="6 11" id="KW-0812">Transmembrane</keyword>
<evidence type="ECO:0000256" key="5">
    <source>
        <dbReference type="ARBA" id="ARBA00011157"/>
    </source>
</evidence>
<evidence type="ECO:0000256" key="1">
    <source>
        <dbReference type="ARBA" id="ARBA00002791"/>
    </source>
</evidence>
<protein>
    <recommendedName>
        <fullName evidence="11">Dolichyl-diphosphooligosaccharide--protein glycosyltransferase subunit DAD1</fullName>
        <shortName evidence="11">Oligosaccharyl transferase subunit DAD1</shortName>
    </recommendedName>
</protein>
<dbReference type="EMBL" id="JAMZMK010008697">
    <property type="protein sequence ID" value="KAI7738901.1"/>
    <property type="molecule type" value="Genomic_DNA"/>
</dbReference>
<dbReference type="GO" id="GO:0006487">
    <property type="term" value="P:protein N-linked glycosylation"/>
    <property type="evidence" value="ECO:0007669"/>
    <property type="project" value="TreeGrafter"/>
</dbReference>
<dbReference type="GO" id="GO:0008250">
    <property type="term" value="C:oligosaccharyltransferase complex"/>
    <property type="evidence" value="ECO:0007669"/>
    <property type="project" value="InterPro"/>
</dbReference>
<keyword evidence="9 11" id="KW-1133">Transmembrane helix</keyword>
<evidence type="ECO:0000256" key="2">
    <source>
        <dbReference type="ARBA" id="ARBA00004477"/>
    </source>
</evidence>
<sequence length="55" mass="5968">SLFVFCHYQMVYMAIVGSLPINSFLSGVLSCVGTAVLAACLRIQVNNKNNEFKVG</sequence>
<evidence type="ECO:0000256" key="6">
    <source>
        <dbReference type="ARBA" id="ARBA00022692"/>
    </source>
</evidence>
<evidence type="ECO:0000256" key="4">
    <source>
        <dbReference type="ARBA" id="ARBA00009386"/>
    </source>
</evidence>
<comment type="caution">
    <text evidence="11">Lacks conserved residue(s) required for the propagation of feature annotation.</text>
</comment>
<feature type="non-terminal residue" evidence="12">
    <location>
        <position position="1"/>
    </location>
</feature>
<evidence type="ECO:0000313" key="13">
    <source>
        <dbReference type="Proteomes" id="UP001206925"/>
    </source>
</evidence>
<dbReference type="Pfam" id="PF02109">
    <property type="entry name" value="DAD"/>
    <property type="match status" value="1"/>
</dbReference>
<accession>A0AAD5CBJ1</accession>
<reference evidence="12" key="1">
    <citation type="submission" date="2022-06" db="EMBL/GenBank/DDBJ databases">
        <title>Uncovering the hologenomic basis of an extraordinary plant invasion.</title>
        <authorList>
            <person name="Bieker V.C."/>
            <person name="Martin M.D."/>
            <person name="Gilbert T."/>
            <person name="Hodgins K."/>
            <person name="Battlay P."/>
            <person name="Petersen B."/>
            <person name="Wilson J."/>
        </authorList>
    </citation>
    <scope>NUCLEOTIDE SEQUENCE</scope>
    <source>
        <strain evidence="12">AA19_3_7</strain>
        <tissue evidence="12">Leaf</tissue>
    </source>
</reference>
<comment type="caution">
    <text evidence="12">The sequence shown here is derived from an EMBL/GenBank/DDBJ whole genome shotgun (WGS) entry which is preliminary data.</text>
</comment>
<comment type="subunit">
    <text evidence="5 11">Component of the oligosaccharyltransferase (OST) complex.</text>
</comment>
<evidence type="ECO:0000256" key="9">
    <source>
        <dbReference type="ARBA" id="ARBA00022989"/>
    </source>
</evidence>
<dbReference type="PANTHER" id="PTHR10705">
    <property type="entry name" value="DOLICHYL-DIPHOSPHOOLIGOSACCHARIDE--PROTEIN GLYCOSYLTRANSFERASE SUBUNIT DAD1"/>
    <property type="match status" value="1"/>
</dbReference>
<dbReference type="AlphaFoldDB" id="A0AAD5CBJ1"/>
<gene>
    <name evidence="12" type="ORF">M8C21_012589</name>
</gene>
<keyword evidence="7" id="KW-0053">Apoptosis</keyword>
<feature type="transmembrane region" description="Helical" evidence="11">
    <location>
        <begin position="12"/>
        <end position="41"/>
    </location>
</feature>
<dbReference type="PANTHER" id="PTHR10705:SF0">
    <property type="entry name" value="DOLICHYL-DIPHOSPHOOLIGOSACCHARIDE--PROTEIN GLYCOSYLTRANSFERASE SUBUNIT DAD1"/>
    <property type="match status" value="1"/>
</dbReference>
<evidence type="ECO:0000256" key="7">
    <source>
        <dbReference type="ARBA" id="ARBA00022703"/>
    </source>
</evidence>
<proteinExistence type="inferred from homology"/>
<comment type="function">
    <text evidence="1 11">Subunit of the oligosaccharyl transferase (OST) complex that catalyzes the initial transfer of a defined glycan (Glc(3)Man(9)GlcNAc(2) in eukaryotes) from the lipid carrier dolichol-pyrophosphate to an asparagine residue within an Asn-X-Ser/Thr consensus motif in nascent polypeptide chains, the first step in protein N-glycosylation. N-glycosylation occurs cotranslationally and the complex associates with the Sec61 complex at the channel-forming translocon complex that mediates protein translocation across the endoplasmic reticulum (ER). All subunits are required for a maximal enzyme activity.</text>
</comment>
<evidence type="ECO:0000313" key="12">
    <source>
        <dbReference type="EMBL" id="KAI7738901.1"/>
    </source>
</evidence>
<comment type="pathway">
    <text evidence="3 11">Protein modification; protein glycosylation.</text>
</comment>
<evidence type="ECO:0000256" key="8">
    <source>
        <dbReference type="ARBA" id="ARBA00022824"/>
    </source>
</evidence>
<name>A0AAD5CBJ1_AMBAR</name>